<accession>F4PFE3</accession>
<dbReference type="SMART" id="SM00706">
    <property type="entry name" value="TECPR"/>
    <property type="match status" value="3"/>
</dbReference>
<reference evidence="1 2" key="1">
    <citation type="submission" date="2009-12" db="EMBL/GenBank/DDBJ databases">
        <title>The draft genome of Batrachochytrium dendrobatidis.</title>
        <authorList>
            <consortium name="US DOE Joint Genome Institute (JGI-PGF)"/>
            <person name="Kuo A."/>
            <person name="Salamov A."/>
            <person name="Schmutz J."/>
            <person name="Lucas S."/>
            <person name="Pitluck S."/>
            <person name="Rosenblum E."/>
            <person name="Stajich J."/>
            <person name="Eisen M."/>
            <person name="Grigoriev I.V."/>
        </authorList>
    </citation>
    <scope>NUCLEOTIDE SEQUENCE [LARGE SCALE GENOMIC DNA]</scope>
    <source>
        <strain evidence="2">JAM81 / FGSC 10211</strain>
    </source>
</reference>
<dbReference type="EMBL" id="GL882925">
    <property type="protein sequence ID" value="EGF76045.1"/>
    <property type="molecule type" value="Genomic_DNA"/>
</dbReference>
<name>F4PFE3_BATDJ</name>
<dbReference type="InterPro" id="IPR006624">
    <property type="entry name" value="Beta-propeller_rpt_TECPR"/>
</dbReference>
<proteinExistence type="predicted"/>
<gene>
    <name evidence="1" type="ORF">BATDEDRAFT_93090</name>
</gene>
<dbReference type="SUPFAM" id="SSF63829">
    <property type="entry name" value="Calcium-dependent phosphotriesterase"/>
    <property type="match status" value="1"/>
</dbReference>
<evidence type="ECO:0000313" key="1">
    <source>
        <dbReference type="EMBL" id="EGF76045.1"/>
    </source>
</evidence>
<dbReference type="OrthoDB" id="10528020at2759"/>
<keyword evidence="2" id="KW-1185">Reference proteome</keyword>
<dbReference type="OMA" id="RDEAYCI"/>
<evidence type="ECO:0000313" key="2">
    <source>
        <dbReference type="Proteomes" id="UP000007241"/>
    </source>
</evidence>
<organism evidence="1 2">
    <name type="scientific">Batrachochytrium dendrobatidis (strain JAM81 / FGSC 10211)</name>
    <name type="common">Frog chytrid fungus</name>
    <dbReference type="NCBI Taxonomy" id="684364"/>
    <lineage>
        <taxon>Eukaryota</taxon>
        <taxon>Fungi</taxon>
        <taxon>Fungi incertae sedis</taxon>
        <taxon>Chytridiomycota</taxon>
        <taxon>Chytridiomycota incertae sedis</taxon>
        <taxon>Chytridiomycetes</taxon>
        <taxon>Rhizophydiales</taxon>
        <taxon>Rhizophydiales incertae sedis</taxon>
        <taxon>Batrachochytrium</taxon>
    </lineage>
</organism>
<dbReference type="AlphaFoldDB" id="F4PFE3"/>
<protein>
    <submittedName>
        <fullName evidence="1">Uncharacterized protein</fullName>
    </submittedName>
</protein>
<sequence length="272" mass="28681">MVVTNTIAASTPDARAVFVYTGGTSWRQVATAAQANAYREMHGGGVGLVLTFGPNRAIFQHIGNSAWRELTTIDPPGTGSIALTAEGIYAVLNAKVYRHSGFASASPWTEIGSNARRLFGGRYGLVATDPTTGNLFRYLGSPHNWQHIGGPGAMFAVTADSVYGLTPNKSGVFRYDGNGTSWTQIGSAAGEIYGGSWGLVATDPTNGNLSRYLGSPNNWQHIGGPGAMFAVTDDTVFGLTPDRDAVYRYDETGNSWTSVGGPAHQIVAIGWA</sequence>
<dbReference type="InParanoid" id="F4PFE3"/>
<dbReference type="HOGENOM" id="CLU_997110_0_0_1"/>
<dbReference type="Proteomes" id="UP000007241">
    <property type="component" value="Unassembled WGS sequence"/>
</dbReference>